<dbReference type="Gene3D" id="1.20.1270.70">
    <property type="entry name" value="Designed single chain three-helix bundle"/>
    <property type="match status" value="1"/>
</dbReference>
<organism evidence="2 3">
    <name type="scientific">Haemaphysalis longicornis</name>
    <name type="common">Bush tick</name>
    <dbReference type="NCBI Taxonomy" id="44386"/>
    <lineage>
        <taxon>Eukaryota</taxon>
        <taxon>Metazoa</taxon>
        <taxon>Ecdysozoa</taxon>
        <taxon>Arthropoda</taxon>
        <taxon>Chelicerata</taxon>
        <taxon>Arachnida</taxon>
        <taxon>Acari</taxon>
        <taxon>Parasitiformes</taxon>
        <taxon>Ixodida</taxon>
        <taxon>Ixodoidea</taxon>
        <taxon>Ixodidae</taxon>
        <taxon>Haemaphysalinae</taxon>
        <taxon>Haemaphysalis</taxon>
    </lineage>
</organism>
<evidence type="ECO:0000256" key="1">
    <source>
        <dbReference type="SAM" id="MobiDB-lite"/>
    </source>
</evidence>
<proteinExistence type="predicted"/>
<dbReference type="EMBL" id="JABSTR010000007">
    <property type="protein sequence ID" value="KAH9374683.1"/>
    <property type="molecule type" value="Genomic_DNA"/>
</dbReference>
<keyword evidence="3" id="KW-1185">Reference proteome</keyword>
<dbReference type="VEuPathDB" id="VectorBase:HLOH_064802"/>
<dbReference type="Proteomes" id="UP000821853">
    <property type="component" value="Chromosome 5"/>
</dbReference>
<feature type="region of interest" description="Disordered" evidence="1">
    <location>
        <begin position="77"/>
        <end position="99"/>
    </location>
</feature>
<reference evidence="2 3" key="1">
    <citation type="journal article" date="2020" name="Cell">
        <title>Large-Scale Comparative Analyses of Tick Genomes Elucidate Their Genetic Diversity and Vector Capacities.</title>
        <authorList>
            <consortium name="Tick Genome and Microbiome Consortium (TIGMIC)"/>
            <person name="Jia N."/>
            <person name="Wang J."/>
            <person name="Shi W."/>
            <person name="Du L."/>
            <person name="Sun Y."/>
            <person name="Zhan W."/>
            <person name="Jiang J.F."/>
            <person name="Wang Q."/>
            <person name="Zhang B."/>
            <person name="Ji P."/>
            <person name="Bell-Sakyi L."/>
            <person name="Cui X.M."/>
            <person name="Yuan T.T."/>
            <person name="Jiang B.G."/>
            <person name="Yang W.F."/>
            <person name="Lam T.T."/>
            <person name="Chang Q.C."/>
            <person name="Ding S.J."/>
            <person name="Wang X.J."/>
            <person name="Zhu J.G."/>
            <person name="Ruan X.D."/>
            <person name="Zhao L."/>
            <person name="Wei J.T."/>
            <person name="Ye R.Z."/>
            <person name="Que T.C."/>
            <person name="Du C.H."/>
            <person name="Zhou Y.H."/>
            <person name="Cheng J.X."/>
            <person name="Dai P.F."/>
            <person name="Guo W.B."/>
            <person name="Han X.H."/>
            <person name="Huang E.J."/>
            <person name="Li L.F."/>
            <person name="Wei W."/>
            <person name="Gao Y.C."/>
            <person name="Liu J.Z."/>
            <person name="Shao H.Z."/>
            <person name="Wang X."/>
            <person name="Wang C.C."/>
            <person name="Yang T.C."/>
            <person name="Huo Q.B."/>
            <person name="Li W."/>
            <person name="Chen H.Y."/>
            <person name="Chen S.E."/>
            <person name="Zhou L.G."/>
            <person name="Ni X.B."/>
            <person name="Tian J.H."/>
            <person name="Sheng Y."/>
            <person name="Liu T."/>
            <person name="Pan Y.S."/>
            <person name="Xia L.Y."/>
            <person name="Li J."/>
            <person name="Zhao F."/>
            <person name="Cao W.C."/>
        </authorList>
    </citation>
    <scope>NUCLEOTIDE SEQUENCE [LARGE SCALE GENOMIC DNA]</scope>
    <source>
        <strain evidence="2">HaeL-2018</strain>
    </source>
</reference>
<evidence type="ECO:0000313" key="2">
    <source>
        <dbReference type="EMBL" id="KAH9374683.1"/>
    </source>
</evidence>
<sequence length="99" mass="10965">MAKDILDIKNFHHTVNARLDSLDSRVSALESSHAISAPGASSVPFNSEFTALTQTVNELRSKNDDLENRMRPNNLILNGLKEEEDENSDSLWARGIPST</sequence>
<dbReference type="OrthoDB" id="6513970at2759"/>
<evidence type="ECO:0000313" key="3">
    <source>
        <dbReference type="Proteomes" id="UP000821853"/>
    </source>
</evidence>
<name>A0A9J6GHK5_HAELO</name>
<accession>A0A9J6GHK5</accession>
<dbReference type="AlphaFoldDB" id="A0A9J6GHK5"/>
<comment type="caution">
    <text evidence="2">The sequence shown here is derived from an EMBL/GenBank/DDBJ whole genome shotgun (WGS) entry which is preliminary data.</text>
</comment>
<gene>
    <name evidence="2" type="ORF">HPB48_000156</name>
</gene>
<protein>
    <submittedName>
        <fullName evidence="2">Uncharacterized protein</fullName>
    </submittedName>
</protein>